<dbReference type="AlphaFoldDB" id="A0A3S1DB48"/>
<dbReference type="PROSITE" id="PS50111">
    <property type="entry name" value="CHEMOTAXIS_TRANSDUC_2"/>
    <property type="match status" value="1"/>
</dbReference>
<comment type="caution">
    <text evidence="10">The sequence shown here is derived from an EMBL/GenBank/DDBJ whole genome shotgun (WGS) entry which is preliminary data.</text>
</comment>
<feature type="domain" description="Phytochrome chromophore attachment site" evidence="7">
    <location>
        <begin position="393"/>
        <end position="529"/>
    </location>
</feature>
<dbReference type="PANTHER" id="PTHR32089:SF114">
    <property type="entry name" value="METHYL-ACCEPTING CHEMOTAXIS PROTEIN MCPB"/>
    <property type="match status" value="1"/>
</dbReference>
<evidence type="ECO:0000313" key="11">
    <source>
        <dbReference type="Proteomes" id="UP000271624"/>
    </source>
</evidence>
<sequence>MLEKVGANSKPNDNAKPNNVDSIALFNQQPTKSFLDKIGLRTKSVLFATAISTIPVLTIGAILYSFVDQSRRQEIKTAHSNQANQITTNIKNSLKEQLRELEYLPNPDLINSRRFQDQQEILNNWQEANKINSTNNQLFIVDFNGNVIADAQNKLTQNQKQENYFQTVLKTNKAFISQPSSNSNNQYYLDLAVPVQGRNTNQILYIVRSTVPVSYFQNFLTATQDKYYITDASGRIFLSNNKNSLGNNAQELPTEKLLLTNASWPSDPELGNLKWKTLLTTDKAIAFAPVNKLLWKLVIATIATTLLAGGIAAILGHRMLLRIINANYTLKKLGRGNLQTRMSLQGTDELTSLGVNINDMAQKLEELQQQQKQETQQLRLFTNTLISIRQPFSTDSLLNTTVTKIRQVFNADRVAIYSYSLLARSQVLAESLAPGLLNISDDIITSQYVSLEPIDDLKNNQVLTISNIYEANFNSEHLYLLEQLQVKSKLTVPIFKDSAFFGYLIVHHCSKQHTWQPQEVSFLTQFAQQFGLSLERIRLLEDSQSLKNLAVHLASSSKAHDIYNVAVQDVRQALKADRTVIYKFGENGHGVFLAESVIAGFTCAMGMQLVEPCLGKCVDKLTKGKIQVINNVYQAGLNDCYLQLLESFNVKANLVVPIIVNNNLLGLLITHQCSHPRNWQQSEIDLCEQSARLIGLALERADLFSTTQQARASAEHLFKQHQQQKQHHFAQLMSLLEQIEGAVVTPAEVIQHLTEIEDNQTHHINKIATTTNTRNEIKTVAKSARLAAQAASTTTSLVVNMSSIIDTNIENTNNLQNTIDETVGKIRNLGDDCQEIATLAILINQIAAQTNLLAINADIEAARTSDNRQGFGMVAEEVAALANKCTAVSNQIMNIAHRLQSETTEVVTTVESQSQQVTENTNSLIAAKANLSEITDKCGQIETNVNSIYGATASQIQASKQVATALKNLSKLDTNEYSQLLNSHSQAVALIKRMKQSLEMYQVGENNG</sequence>
<keyword evidence="1 3" id="KW-0807">Transducer</keyword>
<dbReference type="GO" id="GO:0006935">
    <property type="term" value="P:chemotaxis"/>
    <property type="evidence" value="ECO:0007669"/>
    <property type="project" value="InterPro"/>
</dbReference>
<dbReference type="InterPro" id="IPR003018">
    <property type="entry name" value="GAF"/>
</dbReference>
<accession>A0A3S1DB48</accession>
<dbReference type="GO" id="GO:0004888">
    <property type="term" value="F:transmembrane signaling receptor activity"/>
    <property type="evidence" value="ECO:0007669"/>
    <property type="project" value="InterPro"/>
</dbReference>
<dbReference type="InterPro" id="IPR004089">
    <property type="entry name" value="MCPsignal_dom"/>
</dbReference>
<evidence type="ECO:0000256" key="4">
    <source>
        <dbReference type="SAM" id="Coils"/>
    </source>
</evidence>
<comment type="similarity">
    <text evidence="2">Belongs to the methyl-accepting chemotaxis (MCP) protein family.</text>
</comment>
<protein>
    <recommendedName>
        <fullName evidence="12">Methyl-accepting chemotaxis protein</fullName>
    </recommendedName>
</protein>
<name>A0A3S1DB48_9CYAN</name>
<dbReference type="GO" id="GO:0007165">
    <property type="term" value="P:signal transduction"/>
    <property type="evidence" value="ECO:0007669"/>
    <property type="project" value="UniProtKB-KW"/>
</dbReference>
<evidence type="ECO:0000259" key="8">
    <source>
        <dbReference type="PROSITE" id="PS50111"/>
    </source>
</evidence>
<feature type="domain" description="Methyl-accepting transducer" evidence="8">
    <location>
        <begin position="777"/>
        <end position="970"/>
    </location>
</feature>
<dbReference type="SMART" id="SM00065">
    <property type="entry name" value="GAF"/>
    <property type="match status" value="2"/>
</dbReference>
<dbReference type="Gene3D" id="3.30.450.40">
    <property type="match status" value="2"/>
</dbReference>
<dbReference type="Gene3D" id="1.10.287.950">
    <property type="entry name" value="Methyl-accepting chemotaxis protein"/>
    <property type="match status" value="1"/>
</dbReference>
<dbReference type="SUPFAM" id="SSF55781">
    <property type="entry name" value="GAF domain-like"/>
    <property type="match status" value="2"/>
</dbReference>
<keyword evidence="6" id="KW-1133">Transmembrane helix</keyword>
<proteinExistence type="inferred from homology"/>
<dbReference type="SMART" id="SM00283">
    <property type="entry name" value="MA"/>
    <property type="match status" value="1"/>
</dbReference>
<feature type="domain" description="Phytochrome chromophore attachment site" evidence="7">
    <location>
        <begin position="558"/>
        <end position="686"/>
    </location>
</feature>
<gene>
    <name evidence="10" type="ORF">DSM106972_029250</name>
</gene>
<dbReference type="PROSITE" id="PS50885">
    <property type="entry name" value="HAMP"/>
    <property type="match status" value="1"/>
</dbReference>
<evidence type="ECO:0000256" key="1">
    <source>
        <dbReference type="ARBA" id="ARBA00023224"/>
    </source>
</evidence>
<keyword evidence="6" id="KW-0472">Membrane</keyword>
<dbReference type="Gene3D" id="6.10.340.10">
    <property type="match status" value="1"/>
</dbReference>
<evidence type="ECO:0000259" key="7">
    <source>
        <dbReference type="PROSITE" id="PS50046"/>
    </source>
</evidence>
<keyword evidence="6" id="KW-0812">Transmembrane</keyword>
<feature type="compositionally biased region" description="Polar residues" evidence="5">
    <location>
        <begin position="9"/>
        <end position="20"/>
    </location>
</feature>
<dbReference type="InterPro" id="IPR029016">
    <property type="entry name" value="GAF-like_dom_sf"/>
</dbReference>
<feature type="transmembrane region" description="Helical" evidence="6">
    <location>
        <begin position="293"/>
        <end position="315"/>
    </location>
</feature>
<dbReference type="GO" id="GO:0016020">
    <property type="term" value="C:membrane"/>
    <property type="evidence" value="ECO:0007669"/>
    <property type="project" value="InterPro"/>
</dbReference>
<dbReference type="Gene3D" id="3.30.450.20">
    <property type="entry name" value="PAS domain"/>
    <property type="match status" value="1"/>
</dbReference>
<dbReference type="InterPro" id="IPR016132">
    <property type="entry name" value="Phyto_chromo_attachment"/>
</dbReference>
<evidence type="ECO:0000256" key="6">
    <source>
        <dbReference type="SAM" id="Phobius"/>
    </source>
</evidence>
<feature type="domain" description="HAMP" evidence="9">
    <location>
        <begin position="317"/>
        <end position="369"/>
    </location>
</feature>
<dbReference type="Pfam" id="PF00015">
    <property type="entry name" value="MCPsignal"/>
    <property type="match status" value="1"/>
</dbReference>
<evidence type="ECO:0008006" key="12">
    <source>
        <dbReference type="Google" id="ProtNLM"/>
    </source>
</evidence>
<dbReference type="RefSeq" id="WP_127081452.1">
    <property type="nucleotide sequence ID" value="NZ_RSCL01000006.1"/>
</dbReference>
<evidence type="ECO:0000256" key="2">
    <source>
        <dbReference type="ARBA" id="ARBA00029447"/>
    </source>
</evidence>
<dbReference type="SMART" id="SM00304">
    <property type="entry name" value="HAMP"/>
    <property type="match status" value="1"/>
</dbReference>
<dbReference type="InterPro" id="IPR003660">
    <property type="entry name" value="HAMP_dom"/>
</dbReference>
<dbReference type="PANTHER" id="PTHR32089">
    <property type="entry name" value="METHYL-ACCEPTING CHEMOTAXIS PROTEIN MCPB"/>
    <property type="match status" value="1"/>
</dbReference>
<dbReference type="CDD" id="cd06225">
    <property type="entry name" value="HAMP"/>
    <property type="match status" value="1"/>
</dbReference>
<dbReference type="PRINTS" id="PR00260">
    <property type="entry name" value="CHEMTRNSDUCR"/>
</dbReference>
<dbReference type="SUPFAM" id="SSF58104">
    <property type="entry name" value="Methyl-accepting chemotaxis protein (MCP) signaling domain"/>
    <property type="match status" value="1"/>
</dbReference>
<feature type="region of interest" description="Disordered" evidence="5">
    <location>
        <begin position="1"/>
        <end position="20"/>
    </location>
</feature>
<reference evidence="10" key="1">
    <citation type="submission" date="2018-12" db="EMBL/GenBank/DDBJ databases">
        <authorList>
            <person name="Will S."/>
            <person name="Neumann-Schaal M."/>
            <person name="Henke P."/>
        </authorList>
    </citation>
    <scope>NUCLEOTIDE SEQUENCE</scope>
    <source>
        <strain evidence="10">PCC 7102</strain>
    </source>
</reference>
<dbReference type="PROSITE" id="PS50046">
    <property type="entry name" value="PHYTOCHROME_2"/>
    <property type="match status" value="2"/>
</dbReference>
<dbReference type="Proteomes" id="UP000271624">
    <property type="component" value="Unassembled WGS sequence"/>
</dbReference>
<feature type="transmembrane region" description="Helical" evidence="6">
    <location>
        <begin position="45"/>
        <end position="67"/>
    </location>
</feature>
<reference evidence="10" key="2">
    <citation type="journal article" date="2019" name="Genome Biol. Evol.">
        <title>Day and night: Metabolic profiles and evolutionary relationships of six axenic non-marine cyanobacteria.</title>
        <authorList>
            <person name="Will S.E."/>
            <person name="Henke P."/>
            <person name="Boedeker C."/>
            <person name="Huang S."/>
            <person name="Brinkmann H."/>
            <person name="Rohde M."/>
            <person name="Jarek M."/>
            <person name="Friedl T."/>
            <person name="Seufert S."/>
            <person name="Schumacher M."/>
            <person name="Overmann J."/>
            <person name="Neumann-Schaal M."/>
            <person name="Petersen J."/>
        </authorList>
    </citation>
    <scope>NUCLEOTIDE SEQUENCE [LARGE SCALE GENOMIC DNA]</scope>
    <source>
        <strain evidence="10">PCC 7102</strain>
    </source>
</reference>
<evidence type="ECO:0000313" key="10">
    <source>
        <dbReference type="EMBL" id="RUT06668.1"/>
    </source>
</evidence>
<evidence type="ECO:0000256" key="5">
    <source>
        <dbReference type="SAM" id="MobiDB-lite"/>
    </source>
</evidence>
<keyword evidence="4" id="KW-0175">Coiled coil</keyword>
<organism evidence="10 11">
    <name type="scientific">Dulcicalothrix desertica PCC 7102</name>
    <dbReference type="NCBI Taxonomy" id="232991"/>
    <lineage>
        <taxon>Bacteria</taxon>
        <taxon>Bacillati</taxon>
        <taxon>Cyanobacteriota</taxon>
        <taxon>Cyanophyceae</taxon>
        <taxon>Nostocales</taxon>
        <taxon>Calotrichaceae</taxon>
        <taxon>Dulcicalothrix</taxon>
    </lineage>
</organism>
<dbReference type="EMBL" id="RSCL01000006">
    <property type="protein sequence ID" value="RUT06668.1"/>
    <property type="molecule type" value="Genomic_DNA"/>
</dbReference>
<evidence type="ECO:0000256" key="3">
    <source>
        <dbReference type="PROSITE-ProRule" id="PRU00284"/>
    </source>
</evidence>
<dbReference type="Pfam" id="PF00672">
    <property type="entry name" value="HAMP"/>
    <property type="match status" value="1"/>
</dbReference>
<feature type="coiled-coil region" evidence="4">
    <location>
        <begin position="350"/>
        <end position="384"/>
    </location>
</feature>
<keyword evidence="11" id="KW-1185">Reference proteome</keyword>
<dbReference type="InterPro" id="IPR004090">
    <property type="entry name" value="Chemotax_Me-accpt_rcpt"/>
</dbReference>
<dbReference type="OrthoDB" id="419276at2"/>
<dbReference type="Pfam" id="PF01590">
    <property type="entry name" value="GAF"/>
    <property type="match status" value="2"/>
</dbReference>
<evidence type="ECO:0000259" key="9">
    <source>
        <dbReference type="PROSITE" id="PS50885"/>
    </source>
</evidence>